<evidence type="ECO:0000313" key="4">
    <source>
        <dbReference type="Proteomes" id="UP000236592"/>
    </source>
</evidence>
<organism evidence="3 4">
    <name type="scientific">Pseudotamlana carrageenivorans</name>
    <dbReference type="NCBI Taxonomy" id="2069432"/>
    <lineage>
        <taxon>Bacteria</taxon>
        <taxon>Pseudomonadati</taxon>
        <taxon>Bacteroidota</taxon>
        <taxon>Flavobacteriia</taxon>
        <taxon>Flavobacteriales</taxon>
        <taxon>Flavobacteriaceae</taxon>
        <taxon>Pseudotamlana</taxon>
    </lineage>
</organism>
<dbReference type="Pfam" id="PF01497">
    <property type="entry name" value="Peripla_BP_2"/>
    <property type="match status" value="1"/>
</dbReference>
<dbReference type="KEGG" id="taj:C1A40_16430"/>
<keyword evidence="1" id="KW-0732">Signal</keyword>
<reference evidence="4" key="1">
    <citation type="submission" date="2018-01" db="EMBL/GenBank/DDBJ databases">
        <title>Complete genome of Tamlana sp. UJ94.</title>
        <authorList>
            <person name="Jung J."/>
            <person name="Chung D."/>
            <person name="Bae S.S."/>
            <person name="Baek K."/>
        </authorList>
    </citation>
    <scope>NUCLEOTIDE SEQUENCE [LARGE SCALE GENOMIC DNA]</scope>
    <source>
        <strain evidence="4">UJ94</strain>
    </source>
</reference>
<dbReference type="InterPro" id="IPR050902">
    <property type="entry name" value="ABC_Transporter_SBP"/>
</dbReference>
<feature type="domain" description="Fe/B12 periplasmic-binding" evidence="2">
    <location>
        <begin position="19"/>
        <end position="267"/>
    </location>
</feature>
<accession>A0A2I7SM02</accession>
<dbReference type="InterPro" id="IPR054828">
    <property type="entry name" value="Vit_B12_bind_prot"/>
</dbReference>
<evidence type="ECO:0000313" key="3">
    <source>
        <dbReference type="EMBL" id="AUS06933.1"/>
    </source>
</evidence>
<name>A0A2I7SM02_9FLAO</name>
<gene>
    <name evidence="3" type="ORF">C1A40_16430</name>
</gene>
<dbReference type="SUPFAM" id="SSF53807">
    <property type="entry name" value="Helical backbone' metal receptor"/>
    <property type="match status" value="1"/>
</dbReference>
<dbReference type="InterPro" id="IPR002491">
    <property type="entry name" value="ABC_transptr_periplasmic_BD"/>
</dbReference>
<dbReference type="EMBL" id="CP025938">
    <property type="protein sequence ID" value="AUS06933.1"/>
    <property type="molecule type" value="Genomic_DNA"/>
</dbReference>
<dbReference type="Gene3D" id="3.40.50.1980">
    <property type="entry name" value="Nitrogenase molybdenum iron protein domain"/>
    <property type="match status" value="2"/>
</dbReference>
<sequence>MEFKDQLHRVISLEGGSKRIISLVPSQTELLCDLGLQDALVGITKFCIHPKELRKKVTVIGGTKQIHLDKIKSLNPDIILCNKEENTKEIVEACEGICKVHVSDIYNLEDSLNLIAQYGALFNCQLKAEKIVETIKAEFNEFQDFVKDKPVVSVAYFIWKSPWMAAANHTFINYLLNINKFENIFGHLERYPEIEPNKLDTGRAPEFVLLSSEPFPFKEIHKNKSQEIFPKSKAILVDGEMFSWYGSRLMAAFKYFKTLRLNLHTQL</sequence>
<proteinExistence type="predicted"/>
<dbReference type="PANTHER" id="PTHR30535">
    <property type="entry name" value="VITAMIN B12-BINDING PROTEIN"/>
    <property type="match status" value="1"/>
</dbReference>
<evidence type="ECO:0000259" key="2">
    <source>
        <dbReference type="PROSITE" id="PS50983"/>
    </source>
</evidence>
<dbReference type="Proteomes" id="UP000236592">
    <property type="component" value="Chromosome"/>
</dbReference>
<dbReference type="PROSITE" id="PS50983">
    <property type="entry name" value="FE_B12_PBP"/>
    <property type="match status" value="1"/>
</dbReference>
<evidence type="ECO:0000256" key="1">
    <source>
        <dbReference type="ARBA" id="ARBA00022729"/>
    </source>
</evidence>
<dbReference type="PANTHER" id="PTHR30535:SF34">
    <property type="entry name" value="MOLYBDATE-BINDING PROTEIN MOLA"/>
    <property type="match status" value="1"/>
</dbReference>
<keyword evidence="4" id="KW-1185">Reference proteome</keyword>
<dbReference type="NCBIfam" id="NF038402">
    <property type="entry name" value="TroA_like"/>
    <property type="match status" value="1"/>
</dbReference>
<dbReference type="AlphaFoldDB" id="A0A2I7SM02"/>
<dbReference type="OrthoDB" id="9816357at2"/>
<protein>
    <submittedName>
        <fullName evidence="3">Cobalamin-binding protein</fullName>
    </submittedName>
</protein>
<dbReference type="RefSeq" id="WP_102996841.1">
    <property type="nucleotide sequence ID" value="NZ_CP025938.1"/>
</dbReference>